<accession>A0A2C6DK71</accession>
<feature type="transmembrane region" description="Helical" evidence="10">
    <location>
        <begin position="50"/>
        <end position="72"/>
    </location>
</feature>
<gene>
    <name evidence="11" type="ORF">CRN84_05080</name>
</gene>
<evidence type="ECO:0000313" key="12">
    <source>
        <dbReference type="Proteomes" id="UP000224974"/>
    </source>
</evidence>
<evidence type="ECO:0000256" key="2">
    <source>
        <dbReference type="ARBA" id="ARBA00008417"/>
    </source>
</evidence>
<feature type="transmembrane region" description="Helical" evidence="10">
    <location>
        <begin position="133"/>
        <end position="151"/>
    </location>
</feature>
<organism evidence="11 12">
    <name type="scientific">Budvicia aquatica</name>
    <dbReference type="NCBI Taxonomy" id="82979"/>
    <lineage>
        <taxon>Bacteria</taxon>
        <taxon>Pseudomonadati</taxon>
        <taxon>Pseudomonadota</taxon>
        <taxon>Gammaproteobacteria</taxon>
        <taxon>Enterobacterales</taxon>
        <taxon>Budviciaceae</taxon>
        <taxon>Budvicia</taxon>
    </lineage>
</organism>
<dbReference type="PIRSF" id="PIRSF006603">
    <property type="entry name" value="DinF"/>
    <property type="match status" value="1"/>
</dbReference>
<dbReference type="GO" id="GO:0005886">
    <property type="term" value="C:plasma membrane"/>
    <property type="evidence" value="ECO:0007669"/>
    <property type="project" value="UniProtKB-SubCell"/>
</dbReference>
<keyword evidence="4" id="KW-0813">Transport</keyword>
<dbReference type="Pfam" id="PF01554">
    <property type="entry name" value="MatE"/>
    <property type="match status" value="2"/>
</dbReference>
<feature type="transmembrane region" description="Helical" evidence="10">
    <location>
        <begin position="9"/>
        <end position="30"/>
    </location>
</feature>
<feature type="transmembrane region" description="Helical" evidence="10">
    <location>
        <begin position="186"/>
        <end position="209"/>
    </location>
</feature>
<feature type="transmembrane region" description="Helical" evidence="10">
    <location>
        <begin position="354"/>
        <end position="374"/>
    </location>
</feature>
<evidence type="ECO:0000256" key="8">
    <source>
        <dbReference type="ARBA" id="ARBA00023136"/>
    </source>
</evidence>
<dbReference type="NCBIfam" id="NF007130">
    <property type="entry name" value="PRK09575.1"/>
    <property type="match status" value="1"/>
</dbReference>
<evidence type="ECO:0000256" key="7">
    <source>
        <dbReference type="ARBA" id="ARBA00022989"/>
    </source>
</evidence>
<dbReference type="AlphaFoldDB" id="A0A2C6DK71"/>
<feature type="transmembrane region" description="Helical" evidence="10">
    <location>
        <begin position="240"/>
        <end position="260"/>
    </location>
</feature>
<dbReference type="CDD" id="cd13143">
    <property type="entry name" value="MATE_MepA_like"/>
    <property type="match status" value="1"/>
</dbReference>
<feature type="transmembrane region" description="Helical" evidence="10">
    <location>
        <begin position="93"/>
        <end position="113"/>
    </location>
</feature>
<feature type="transmembrane region" description="Helical" evidence="10">
    <location>
        <begin position="266"/>
        <end position="288"/>
    </location>
</feature>
<evidence type="ECO:0000256" key="9">
    <source>
        <dbReference type="ARBA" id="ARBA00023251"/>
    </source>
</evidence>
<dbReference type="GO" id="GO:0042910">
    <property type="term" value="F:xenobiotic transmembrane transporter activity"/>
    <property type="evidence" value="ECO:0007669"/>
    <property type="project" value="InterPro"/>
</dbReference>
<dbReference type="GO" id="GO:0015297">
    <property type="term" value="F:antiporter activity"/>
    <property type="evidence" value="ECO:0007669"/>
    <property type="project" value="InterPro"/>
</dbReference>
<proteinExistence type="inferred from homology"/>
<dbReference type="InterPro" id="IPR051327">
    <property type="entry name" value="MATE_MepA_subfamily"/>
</dbReference>
<comment type="similarity">
    <text evidence="2">Belongs to the multi antimicrobial extrusion (MATE) (TC 2.A.66.1) family. MepA subfamily.</text>
</comment>
<keyword evidence="7 10" id="KW-1133">Transmembrane helix</keyword>
<evidence type="ECO:0000256" key="5">
    <source>
        <dbReference type="ARBA" id="ARBA00022475"/>
    </source>
</evidence>
<feature type="transmembrane region" description="Helical" evidence="10">
    <location>
        <begin position="383"/>
        <end position="404"/>
    </location>
</feature>
<dbReference type="OrthoDB" id="9811110at2"/>
<dbReference type="STRING" id="1111728.GCA_000427805_02360"/>
<feature type="transmembrane region" description="Helical" evidence="10">
    <location>
        <begin position="410"/>
        <end position="430"/>
    </location>
</feature>
<evidence type="ECO:0000313" key="11">
    <source>
        <dbReference type="EMBL" id="PHI28732.1"/>
    </source>
</evidence>
<dbReference type="NCBIfam" id="TIGR00797">
    <property type="entry name" value="matE"/>
    <property type="match status" value="1"/>
</dbReference>
<comment type="caution">
    <text evidence="11">The sequence shown here is derived from an EMBL/GenBank/DDBJ whole genome shotgun (WGS) entry which is preliminary data.</text>
</comment>
<keyword evidence="6 10" id="KW-0812">Transmembrane</keyword>
<dbReference type="PANTHER" id="PTHR43823:SF3">
    <property type="entry name" value="MULTIDRUG EXPORT PROTEIN MEPA"/>
    <property type="match status" value="1"/>
</dbReference>
<keyword evidence="9" id="KW-0046">Antibiotic resistance</keyword>
<evidence type="ECO:0000256" key="1">
    <source>
        <dbReference type="ARBA" id="ARBA00004429"/>
    </source>
</evidence>
<dbReference type="PANTHER" id="PTHR43823">
    <property type="entry name" value="SPORULATION PROTEIN YKVU"/>
    <property type="match status" value="1"/>
</dbReference>
<sequence>MQTRKIGPLFARYTIPALIAMLVSGTYQIIDGIFVGRYIGSDGLAAINLAWPMVGVLLAVGLMIGIGIGSHISLNRGAGDDEKASAFLGQLPLLLIVPGIILSVILLFTGYLLLDFQGATGNVLHYGYDYLKVIAFSAPFVLGSIAVPYIMRNLNAPRLATTFMVVGALMNICLDYLFIVHLKLELVGAGLATVISETTAMVLALIYIFNKRSPMRIRRRHFAPRLDLSWKICKNGASSLFMYLYIGFTIVAHNFMFMKYGNSVSVAAYAIAGYLLTFYYLLVEGVAHGMQPIVSRFYGERNIDATKKVLGLAMYYGIGGGAIYTASLLIFPAFFAGFFVGDNEELRIIAVHAIRIYMFALFVSGFFVITEAFLQAIGEGHKALIITICNMLIQLPFLFIMPLFLGIDGVWLAMPVSSIVLLIPVSILLVKQIKKINRIKKPIPLNA</sequence>
<feature type="transmembrane region" description="Helical" evidence="10">
    <location>
        <begin position="309"/>
        <end position="334"/>
    </location>
</feature>
<evidence type="ECO:0000256" key="6">
    <source>
        <dbReference type="ARBA" id="ARBA00022692"/>
    </source>
</evidence>
<dbReference type="RefSeq" id="WP_029095063.1">
    <property type="nucleotide sequence ID" value="NZ_PDDX01000001.1"/>
</dbReference>
<dbReference type="InterPro" id="IPR048279">
    <property type="entry name" value="MdtK-like"/>
</dbReference>
<protein>
    <recommendedName>
        <fullName evidence="3">Multidrug export protein MepA</fullName>
    </recommendedName>
</protein>
<reference evidence="12" key="1">
    <citation type="submission" date="2017-09" db="EMBL/GenBank/DDBJ databases">
        <title>FDA dAtabase for Regulatory Grade micrObial Sequences (FDA-ARGOS): Supporting development and validation of Infectious Disease Dx tests.</title>
        <authorList>
            <person name="Minogue T."/>
            <person name="Wolcott M."/>
            <person name="Wasieloski L."/>
            <person name="Aguilar W."/>
            <person name="Moore D."/>
            <person name="Tallon L."/>
            <person name="Sadzewicz L."/>
            <person name="Ott S."/>
            <person name="Zhao X."/>
            <person name="Nagaraj S."/>
            <person name="Vavikolanu K."/>
            <person name="Aluvathingal J."/>
            <person name="Nadendla S."/>
            <person name="Sichtig H."/>
        </authorList>
    </citation>
    <scope>NUCLEOTIDE SEQUENCE [LARGE SCALE GENOMIC DNA]</scope>
    <source>
        <strain evidence="12">FDAARGOS_387</strain>
    </source>
</reference>
<dbReference type="EMBL" id="PDDX01000001">
    <property type="protein sequence ID" value="PHI28732.1"/>
    <property type="molecule type" value="Genomic_DNA"/>
</dbReference>
<dbReference type="InterPro" id="IPR002528">
    <property type="entry name" value="MATE_fam"/>
</dbReference>
<dbReference type="Proteomes" id="UP000224974">
    <property type="component" value="Unassembled WGS sequence"/>
</dbReference>
<feature type="transmembrane region" description="Helical" evidence="10">
    <location>
        <begin position="163"/>
        <end position="180"/>
    </location>
</feature>
<keyword evidence="5" id="KW-1003">Cell membrane</keyword>
<evidence type="ECO:0000256" key="3">
    <source>
        <dbReference type="ARBA" id="ARBA00022106"/>
    </source>
</evidence>
<name>A0A2C6DK71_9GAMM</name>
<evidence type="ECO:0000256" key="10">
    <source>
        <dbReference type="SAM" id="Phobius"/>
    </source>
</evidence>
<keyword evidence="12" id="KW-1185">Reference proteome</keyword>
<evidence type="ECO:0000256" key="4">
    <source>
        <dbReference type="ARBA" id="ARBA00022448"/>
    </source>
</evidence>
<dbReference type="InterPro" id="IPR045070">
    <property type="entry name" value="MATE_MepA-like"/>
</dbReference>
<comment type="subcellular location">
    <subcellularLocation>
        <location evidence="1">Cell inner membrane</location>
        <topology evidence="1">Multi-pass membrane protein</topology>
    </subcellularLocation>
</comment>
<keyword evidence="8 10" id="KW-0472">Membrane</keyword>
<dbReference type="GO" id="GO:0046677">
    <property type="term" value="P:response to antibiotic"/>
    <property type="evidence" value="ECO:0007669"/>
    <property type="project" value="UniProtKB-KW"/>
</dbReference>